<comment type="pathway">
    <text evidence="1">Purine metabolism; IMP biosynthesis via de novo pathway; N(2)-formyl-N(1)-(5-phospho-D-ribosyl)glycinamide from N(1)-(5-phospho-D-ribosyl)glycinamide (10-formyl THF route): step 1/1.</text>
</comment>
<organism evidence="6 7">
    <name type="scientific">Candidatus Magnetobacterium bavaricum</name>
    <dbReference type="NCBI Taxonomy" id="29290"/>
    <lineage>
        <taxon>Bacteria</taxon>
        <taxon>Pseudomonadati</taxon>
        <taxon>Nitrospirota</taxon>
        <taxon>Thermodesulfovibrionia</taxon>
        <taxon>Thermodesulfovibrionales</taxon>
        <taxon>Candidatus Magnetobacteriaceae</taxon>
        <taxon>Candidatus Magnetobacterium</taxon>
    </lineage>
</organism>
<proteinExistence type="predicted"/>
<evidence type="ECO:0000259" key="5">
    <source>
        <dbReference type="Pfam" id="PF00551"/>
    </source>
</evidence>
<dbReference type="PANTHER" id="PTHR43369:SF2">
    <property type="entry name" value="PHOSPHORIBOSYLGLYCINAMIDE FORMYLTRANSFERASE"/>
    <property type="match status" value="1"/>
</dbReference>
<feature type="domain" description="Formyl transferase N-terminal" evidence="5">
    <location>
        <begin position="4"/>
        <end position="78"/>
    </location>
</feature>
<dbReference type="Pfam" id="PF00551">
    <property type="entry name" value="Formyl_trans_N"/>
    <property type="match status" value="1"/>
</dbReference>
<dbReference type="Gene3D" id="3.40.50.170">
    <property type="entry name" value="Formyl transferase, N-terminal domain"/>
    <property type="match status" value="1"/>
</dbReference>
<comment type="caution">
    <text evidence="6">The sequence shown here is derived from an EMBL/GenBank/DDBJ whole genome shotgun (WGS) entry which is preliminary data.</text>
</comment>
<sequence length="80" mass="8756">MLGLAVLASGRGSNFQAIIDAKNNGSLNVDIVCLLTDNPNAYAITRATDNNIPHIYINPRQYATRDDFFRAVTDELSARS</sequence>
<dbReference type="GO" id="GO:0005829">
    <property type="term" value="C:cytosol"/>
    <property type="evidence" value="ECO:0007669"/>
    <property type="project" value="TreeGrafter"/>
</dbReference>
<accession>A0A0F3GME7</accession>
<evidence type="ECO:0000256" key="1">
    <source>
        <dbReference type="ARBA" id="ARBA00005054"/>
    </source>
</evidence>
<keyword evidence="7" id="KW-1185">Reference proteome</keyword>
<protein>
    <recommendedName>
        <fullName evidence="2">phosphoribosylglycinamide formyltransferase 1</fullName>
        <ecNumber evidence="2">2.1.2.2</ecNumber>
    </recommendedName>
</protein>
<dbReference type="GO" id="GO:0004644">
    <property type="term" value="F:phosphoribosylglycinamide formyltransferase activity"/>
    <property type="evidence" value="ECO:0007669"/>
    <property type="project" value="UniProtKB-EC"/>
</dbReference>
<keyword evidence="3 6" id="KW-0808">Transferase</keyword>
<dbReference type="GO" id="GO:0006189">
    <property type="term" value="P:'de novo' IMP biosynthetic process"/>
    <property type="evidence" value="ECO:0007669"/>
    <property type="project" value="TreeGrafter"/>
</dbReference>
<dbReference type="EMBL" id="LACI01002011">
    <property type="protein sequence ID" value="KJU83154.1"/>
    <property type="molecule type" value="Genomic_DNA"/>
</dbReference>
<evidence type="ECO:0000256" key="2">
    <source>
        <dbReference type="ARBA" id="ARBA00012254"/>
    </source>
</evidence>
<gene>
    <name evidence="6" type="ORF">MBAV_004651</name>
</gene>
<dbReference type="InterPro" id="IPR036477">
    <property type="entry name" value="Formyl_transf_N_sf"/>
</dbReference>
<evidence type="ECO:0000256" key="3">
    <source>
        <dbReference type="ARBA" id="ARBA00022679"/>
    </source>
</evidence>
<dbReference type="Proteomes" id="UP000033423">
    <property type="component" value="Unassembled WGS sequence"/>
</dbReference>
<reference evidence="6 7" key="1">
    <citation type="submission" date="2015-02" db="EMBL/GenBank/DDBJ databases">
        <title>Single-cell genomics of uncultivated deep-branching MTB reveals a conserved set of magnetosome genes.</title>
        <authorList>
            <person name="Kolinko S."/>
            <person name="Richter M."/>
            <person name="Glockner F.O."/>
            <person name="Brachmann A."/>
            <person name="Schuler D."/>
        </authorList>
    </citation>
    <scope>NUCLEOTIDE SEQUENCE [LARGE SCALE GENOMIC DNA]</scope>
    <source>
        <strain evidence="6">TM-1</strain>
    </source>
</reference>
<name>A0A0F3GME7_9BACT</name>
<evidence type="ECO:0000313" key="7">
    <source>
        <dbReference type="Proteomes" id="UP000033423"/>
    </source>
</evidence>
<feature type="non-terminal residue" evidence="6">
    <location>
        <position position="80"/>
    </location>
</feature>
<dbReference type="AlphaFoldDB" id="A0A0F3GME7"/>
<evidence type="ECO:0000256" key="4">
    <source>
        <dbReference type="ARBA" id="ARBA00022755"/>
    </source>
</evidence>
<keyword evidence="4" id="KW-0658">Purine biosynthesis</keyword>
<dbReference type="EC" id="2.1.2.2" evidence="2"/>
<dbReference type="SUPFAM" id="SSF53328">
    <property type="entry name" value="Formyltransferase"/>
    <property type="match status" value="1"/>
</dbReference>
<dbReference type="PANTHER" id="PTHR43369">
    <property type="entry name" value="PHOSPHORIBOSYLGLYCINAMIDE FORMYLTRANSFERASE"/>
    <property type="match status" value="1"/>
</dbReference>
<dbReference type="InterPro" id="IPR002376">
    <property type="entry name" value="Formyl_transf_N"/>
</dbReference>
<evidence type="ECO:0000313" key="6">
    <source>
        <dbReference type="EMBL" id="KJU83154.1"/>
    </source>
</evidence>